<dbReference type="Gene3D" id="1.10.10.10">
    <property type="entry name" value="Winged helix-like DNA-binding domain superfamily/Winged helix DNA-binding domain"/>
    <property type="match status" value="2"/>
</dbReference>
<dbReference type="PANTHER" id="PTHR34298">
    <property type="entry name" value="SEGREGATION AND CONDENSATION PROTEIN B"/>
    <property type="match status" value="1"/>
</dbReference>
<dbReference type="NCBIfam" id="TIGR00281">
    <property type="entry name" value="SMC-Scp complex subunit ScpB"/>
    <property type="match status" value="1"/>
</dbReference>
<protein>
    <submittedName>
        <fullName evidence="5">SMC-Scp complex subunit ScpB</fullName>
    </submittedName>
</protein>
<dbReference type="GO" id="GO:0051304">
    <property type="term" value="P:chromosome separation"/>
    <property type="evidence" value="ECO:0007669"/>
    <property type="project" value="InterPro"/>
</dbReference>
<keyword evidence="1" id="KW-0963">Cytoplasm</keyword>
<dbReference type="PANTHER" id="PTHR34298:SF2">
    <property type="entry name" value="SEGREGATION AND CONDENSATION PROTEIN B"/>
    <property type="match status" value="1"/>
</dbReference>
<dbReference type="InterPro" id="IPR005234">
    <property type="entry name" value="ScpB_csome_segregation"/>
</dbReference>
<gene>
    <name evidence="5" type="ORF">A3H60_00150</name>
</gene>
<evidence type="ECO:0000256" key="2">
    <source>
        <dbReference type="ARBA" id="ARBA00022618"/>
    </source>
</evidence>
<proteinExistence type="predicted"/>
<evidence type="ECO:0000313" key="6">
    <source>
        <dbReference type="Proteomes" id="UP000177202"/>
    </source>
</evidence>
<evidence type="ECO:0000313" key="5">
    <source>
        <dbReference type="EMBL" id="OHB09961.1"/>
    </source>
</evidence>
<dbReference type="EMBL" id="MHWP01000024">
    <property type="protein sequence ID" value="OHB09961.1"/>
    <property type="molecule type" value="Genomic_DNA"/>
</dbReference>
<organism evidence="5 6">
    <name type="scientific">Candidatus Zambryskibacteria bacterium RIFCSPLOWO2_02_FULL_44_12b</name>
    <dbReference type="NCBI Taxonomy" id="1802772"/>
    <lineage>
        <taxon>Bacteria</taxon>
        <taxon>Candidatus Zambryskiibacteriota</taxon>
    </lineage>
</organism>
<evidence type="ECO:0000256" key="3">
    <source>
        <dbReference type="ARBA" id="ARBA00022829"/>
    </source>
</evidence>
<keyword evidence="4" id="KW-0131">Cell cycle</keyword>
<evidence type="ECO:0000256" key="4">
    <source>
        <dbReference type="ARBA" id="ARBA00023306"/>
    </source>
</evidence>
<accession>A0A1G2UKM7</accession>
<dbReference type="Pfam" id="PF04079">
    <property type="entry name" value="SMC_ScpB"/>
    <property type="match status" value="1"/>
</dbReference>
<dbReference type="SUPFAM" id="SSF46785">
    <property type="entry name" value="Winged helix' DNA-binding domain"/>
    <property type="match status" value="2"/>
</dbReference>
<name>A0A1G2UKM7_9BACT</name>
<dbReference type="AlphaFoldDB" id="A0A1G2UKM7"/>
<dbReference type="STRING" id="1802772.A3H60_00150"/>
<dbReference type="Proteomes" id="UP000177202">
    <property type="component" value="Unassembled WGS sequence"/>
</dbReference>
<comment type="caution">
    <text evidence="5">The sequence shown here is derived from an EMBL/GenBank/DDBJ whole genome shotgun (WGS) entry which is preliminary data.</text>
</comment>
<dbReference type="InterPro" id="IPR036388">
    <property type="entry name" value="WH-like_DNA-bd_sf"/>
</dbReference>
<keyword evidence="3" id="KW-0159">Chromosome partition</keyword>
<keyword evidence="2" id="KW-0132">Cell division</keyword>
<dbReference type="GO" id="GO:0051301">
    <property type="term" value="P:cell division"/>
    <property type="evidence" value="ECO:0007669"/>
    <property type="project" value="UniProtKB-KW"/>
</dbReference>
<evidence type="ECO:0000256" key="1">
    <source>
        <dbReference type="ARBA" id="ARBA00022490"/>
    </source>
</evidence>
<reference evidence="5 6" key="1">
    <citation type="journal article" date="2016" name="Nat. Commun.">
        <title>Thousands of microbial genomes shed light on interconnected biogeochemical processes in an aquifer system.</title>
        <authorList>
            <person name="Anantharaman K."/>
            <person name="Brown C.T."/>
            <person name="Hug L.A."/>
            <person name="Sharon I."/>
            <person name="Castelle C.J."/>
            <person name="Probst A.J."/>
            <person name="Thomas B.C."/>
            <person name="Singh A."/>
            <person name="Wilkins M.J."/>
            <person name="Karaoz U."/>
            <person name="Brodie E.L."/>
            <person name="Williams K.H."/>
            <person name="Hubbard S.S."/>
            <person name="Banfield J.F."/>
        </authorList>
    </citation>
    <scope>NUCLEOTIDE SEQUENCE [LARGE SCALE GENOMIC DNA]</scope>
</reference>
<dbReference type="InterPro" id="IPR036390">
    <property type="entry name" value="WH_DNA-bd_sf"/>
</dbReference>
<sequence length="181" mass="20632">MHLSMPNLESKIEAVLFFKNEPITLAELSKWLKVPRENLQLAISNLQKEYESRGIVLVINGEEVSLGTHPNQSQLIEGLQKEELSRELGRAGLETLAIILYKGPISRREIDHIRGVNSSFILRSLLIRGLVEREEVSGRGYSYKPTLKLLQYLGVTSHKDLPEYKTAFKKIEEFVETAQDE</sequence>